<evidence type="ECO:0000313" key="3">
    <source>
        <dbReference type="Proteomes" id="UP000195871"/>
    </source>
</evidence>
<reference evidence="2 3" key="1">
    <citation type="submission" date="2017-05" db="EMBL/GenBank/DDBJ databases">
        <title>The Genome Sequence of Candida krusei Ckrusei653.</title>
        <authorList>
            <person name="Cuomo C."/>
            <person name="Forche A."/>
            <person name="Young S."/>
            <person name="Abouelleil A."/>
            <person name="Cao P."/>
            <person name="Chapman S."/>
            <person name="Cusick C."/>
            <person name="Shea T."/>
            <person name="Nusbaum C."/>
            <person name="Birren B."/>
        </authorList>
    </citation>
    <scope>NUCLEOTIDE SEQUENCE [LARGE SCALE GENOMIC DNA]</scope>
    <source>
        <strain evidence="2 3">Ckrusei653</strain>
    </source>
</reference>
<dbReference type="AlphaFoldDB" id="A0A1Z8JP59"/>
<dbReference type="EMBL" id="NHMM01000004">
    <property type="protein sequence ID" value="OUT22222.1"/>
    <property type="molecule type" value="Genomic_DNA"/>
</dbReference>
<name>A0A1Z8JP59_PICKU</name>
<comment type="caution">
    <text evidence="2">The sequence shown here is derived from an EMBL/GenBank/DDBJ whole genome shotgun (WGS) entry which is preliminary data.</text>
</comment>
<feature type="compositionally biased region" description="Polar residues" evidence="1">
    <location>
        <begin position="1"/>
        <end position="16"/>
    </location>
</feature>
<organism evidence="2 3">
    <name type="scientific">Pichia kudriavzevii</name>
    <name type="common">Yeast</name>
    <name type="synonym">Issatchenkia orientalis</name>
    <dbReference type="NCBI Taxonomy" id="4909"/>
    <lineage>
        <taxon>Eukaryota</taxon>
        <taxon>Fungi</taxon>
        <taxon>Dikarya</taxon>
        <taxon>Ascomycota</taxon>
        <taxon>Saccharomycotina</taxon>
        <taxon>Pichiomycetes</taxon>
        <taxon>Pichiales</taxon>
        <taxon>Pichiaceae</taxon>
        <taxon>Pichia</taxon>
    </lineage>
</organism>
<proteinExistence type="predicted"/>
<evidence type="ECO:0000313" key="2">
    <source>
        <dbReference type="EMBL" id="OUT22222.1"/>
    </source>
</evidence>
<gene>
    <name evidence="2" type="ORF">CAS74_003214</name>
</gene>
<accession>A0A1Z8JP59</accession>
<sequence length="117" mass="13195">MATSKVITATMTTPTDNGRPLFKLPFEESLDKISPPKTLFVILQPRPPIMETRATTLTKCGPKRYLEEHIWRTNELSEDTVQQCITISSPKSRGPKKKEDIDVRPAHPAIHTPSVEM</sequence>
<feature type="region of interest" description="Disordered" evidence="1">
    <location>
        <begin position="1"/>
        <end position="20"/>
    </location>
</feature>
<protein>
    <submittedName>
        <fullName evidence="2">Uncharacterized protein</fullName>
    </submittedName>
</protein>
<dbReference type="Proteomes" id="UP000195871">
    <property type="component" value="Unassembled WGS sequence"/>
</dbReference>
<feature type="region of interest" description="Disordered" evidence="1">
    <location>
        <begin position="86"/>
        <end position="117"/>
    </location>
</feature>
<evidence type="ECO:0000256" key="1">
    <source>
        <dbReference type="SAM" id="MobiDB-lite"/>
    </source>
</evidence>